<name>A0ABM7SGE5_9HELI</name>
<sequence length="66" mass="8199">MAEKGSKEWIEQYNKEVDAYNECHKSKWSRKHRQEYLRMHFGMPYGRVVYWWDGAYWCDGEYLGRD</sequence>
<protein>
    <submittedName>
        <fullName evidence="1">Uncharacterized protein</fullName>
    </submittedName>
</protein>
<evidence type="ECO:0000313" key="1">
    <source>
        <dbReference type="EMBL" id="BCZ19981.1"/>
    </source>
</evidence>
<dbReference type="Proteomes" id="UP000826146">
    <property type="component" value="Plasmid pNHP190012_1"/>
</dbReference>
<evidence type="ECO:0000313" key="2">
    <source>
        <dbReference type="Proteomes" id="UP000826146"/>
    </source>
</evidence>
<keyword evidence="2" id="KW-1185">Reference proteome</keyword>
<reference evidence="1 2" key="1">
    <citation type="submission" date="2021-07" db="EMBL/GenBank/DDBJ databases">
        <title>Novel Helicobacter sp. Isolated from a cat.</title>
        <authorList>
            <person name="Rimbara E."/>
            <person name="Suzuki M."/>
        </authorList>
    </citation>
    <scope>NUCLEOTIDE SEQUENCE [LARGE SCALE GENOMIC DNA]</scope>
    <source>
        <strain evidence="2">NHP19-012</strain>
        <plasmid evidence="1 2">pNHP190012_1</plasmid>
    </source>
</reference>
<dbReference type="EMBL" id="AP024820">
    <property type="protein sequence ID" value="BCZ19981.1"/>
    <property type="molecule type" value="Genomic_DNA"/>
</dbReference>
<gene>
    <name evidence="1" type="ORF">NHP190012_16230</name>
</gene>
<keyword evidence="1" id="KW-0614">Plasmid</keyword>
<geneLocation type="plasmid" evidence="1 2">
    <name>pNHP190012_1</name>
</geneLocation>
<proteinExistence type="predicted"/>
<organism evidence="1 2">
    <name type="scientific">Helicobacter gastrofelis</name>
    <dbReference type="NCBI Taxonomy" id="2849642"/>
    <lineage>
        <taxon>Bacteria</taxon>
        <taxon>Pseudomonadati</taxon>
        <taxon>Campylobacterota</taxon>
        <taxon>Epsilonproteobacteria</taxon>
        <taxon>Campylobacterales</taxon>
        <taxon>Helicobacteraceae</taxon>
        <taxon>Helicobacter</taxon>
    </lineage>
</organism>
<accession>A0ABM7SGE5</accession>
<dbReference type="RefSeq" id="WP_221272657.1">
    <property type="nucleotide sequence ID" value="NZ_AP024820.1"/>
</dbReference>